<feature type="chain" id="PRO_5039395944" evidence="1">
    <location>
        <begin position="27"/>
        <end position="88"/>
    </location>
</feature>
<accession>A0A9D3S7P6</accession>
<evidence type="ECO:0000313" key="3">
    <source>
        <dbReference type="Proteomes" id="UP001044222"/>
    </source>
</evidence>
<evidence type="ECO:0000313" key="2">
    <source>
        <dbReference type="EMBL" id="KAG5854786.1"/>
    </source>
</evidence>
<reference evidence="2" key="1">
    <citation type="submission" date="2021-01" db="EMBL/GenBank/DDBJ databases">
        <title>A chromosome-scale assembly of European eel, Anguilla anguilla.</title>
        <authorList>
            <person name="Henkel C."/>
            <person name="Jong-Raadsen S.A."/>
            <person name="Dufour S."/>
            <person name="Weltzien F.-A."/>
            <person name="Palstra A.P."/>
            <person name="Pelster B."/>
            <person name="Spaink H.P."/>
            <person name="Van Den Thillart G.E."/>
            <person name="Jansen H."/>
            <person name="Zahm M."/>
            <person name="Klopp C."/>
            <person name="Cedric C."/>
            <person name="Louis A."/>
            <person name="Berthelot C."/>
            <person name="Parey E."/>
            <person name="Roest Crollius H."/>
            <person name="Montfort J."/>
            <person name="Robinson-Rechavi M."/>
            <person name="Bucao C."/>
            <person name="Bouchez O."/>
            <person name="Gislard M."/>
            <person name="Lluch J."/>
            <person name="Milhes M."/>
            <person name="Lampietro C."/>
            <person name="Lopez Roques C."/>
            <person name="Donnadieu C."/>
            <person name="Braasch I."/>
            <person name="Desvignes T."/>
            <person name="Postlethwait J."/>
            <person name="Bobe J."/>
            <person name="Guiguen Y."/>
            <person name="Dirks R."/>
        </authorList>
    </citation>
    <scope>NUCLEOTIDE SEQUENCE</scope>
    <source>
        <strain evidence="2">Tag_6206</strain>
        <tissue evidence="2">Liver</tissue>
    </source>
</reference>
<name>A0A9D3S7P6_ANGAN</name>
<protein>
    <submittedName>
        <fullName evidence="2">Uncharacterized protein</fullName>
    </submittedName>
</protein>
<keyword evidence="3" id="KW-1185">Reference proteome</keyword>
<sequence>MGATFDRRILIRITTYIWLIIGCSEAVITETQTVPAPAHLSLILFLNGHSEAVAGIAGSMSFLRWVSEKLSVESLRDLELFGAFHSDP</sequence>
<keyword evidence="1" id="KW-0732">Signal</keyword>
<dbReference type="EMBL" id="JAFIRN010000002">
    <property type="protein sequence ID" value="KAG5854786.1"/>
    <property type="molecule type" value="Genomic_DNA"/>
</dbReference>
<gene>
    <name evidence="2" type="ORF">ANANG_G00041440</name>
</gene>
<dbReference type="Proteomes" id="UP001044222">
    <property type="component" value="Unassembled WGS sequence"/>
</dbReference>
<comment type="caution">
    <text evidence="2">The sequence shown here is derived from an EMBL/GenBank/DDBJ whole genome shotgun (WGS) entry which is preliminary data.</text>
</comment>
<proteinExistence type="predicted"/>
<dbReference type="PROSITE" id="PS51257">
    <property type="entry name" value="PROKAR_LIPOPROTEIN"/>
    <property type="match status" value="1"/>
</dbReference>
<dbReference type="AlphaFoldDB" id="A0A9D3S7P6"/>
<feature type="signal peptide" evidence="1">
    <location>
        <begin position="1"/>
        <end position="26"/>
    </location>
</feature>
<organism evidence="2 3">
    <name type="scientific">Anguilla anguilla</name>
    <name type="common">European freshwater eel</name>
    <name type="synonym">Muraena anguilla</name>
    <dbReference type="NCBI Taxonomy" id="7936"/>
    <lineage>
        <taxon>Eukaryota</taxon>
        <taxon>Metazoa</taxon>
        <taxon>Chordata</taxon>
        <taxon>Craniata</taxon>
        <taxon>Vertebrata</taxon>
        <taxon>Euteleostomi</taxon>
        <taxon>Actinopterygii</taxon>
        <taxon>Neopterygii</taxon>
        <taxon>Teleostei</taxon>
        <taxon>Anguilliformes</taxon>
        <taxon>Anguillidae</taxon>
        <taxon>Anguilla</taxon>
    </lineage>
</organism>
<evidence type="ECO:0000256" key="1">
    <source>
        <dbReference type="SAM" id="SignalP"/>
    </source>
</evidence>